<dbReference type="HOGENOM" id="CLU_519415_0_0_11"/>
<reference evidence="1 2" key="2">
    <citation type="journal article" date="2010" name="J Osaka Dent Univ">
        <title>Isolation and identification of Rothia mucilaginosa from persistent apical periodontitis lesions.</title>
        <authorList>
            <person name="Yamane K."/>
            <person name="Yoshida M."/>
            <person name="Fujihira T."/>
            <person name="Baba T."/>
            <person name="Tsuji N."/>
            <person name="Hayashi H."/>
            <person name="Sugimori C."/>
            <person name="Yamanaka T."/>
            <person name="Mashimo C."/>
            <person name="Nambu T."/>
            <person name="Kawai H."/>
            <person name="Fukushima H."/>
        </authorList>
    </citation>
    <scope>NUCLEOTIDE SEQUENCE [LARGE SCALE GENOMIC DNA]</scope>
    <source>
        <strain evidence="1 2">DY-18</strain>
    </source>
</reference>
<dbReference type="GO" id="GO:0016740">
    <property type="term" value="F:transferase activity"/>
    <property type="evidence" value="ECO:0007669"/>
    <property type="project" value="UniProtKB-KW"/>
</dbReference>
<protein>
    <submittedName>
        <fullName evidence="1">Polyribonucleotide nucleotidyltransferase</fullName>
    </submittedName>
</protein>
<evidence type="ECO:0000313" key="1">
    <source>
        <dbReference type="EMBL" id="BAI64982.1"/>
    </source>
</evidence>
<dbReference type="AntiFam" id="ANF00204">
    <property type="entry name" value="Shadow ORF (opposite rpsA)"/>
</dbReference>
<dbReference type="eggNOG" id="ENOG5032RUP">
    <property type="taxonomic scope" value="Bacteria"/>
</dbReference>
<reference evidence="1 2" key="3">
    <citation type="journal article" date="2010" name="Sequencing">
        <title>Complete Genome Sequence of Rothia mucilaginosa DY-18: A Clinical Isolate with Dense Meshwork-Like Structures from a Persistent Apical Periodontitis Lesion.</title>
        <authorList>
            <person name="Yamane K."/>
            <person name="Nambu T."/>
            <person name="Yamanaka T."/>
            <person name="Mashimo C."/>
            <person name="Sugimori C."/>
            <person name="Leung K.-P."/>
            <person name="Fukushima H."/>
        </authorList>
    </citation>
    <scope>NUCLEOTIDE SEQUENCE [LARGE SCALE GENOMIC DNA]</scope>
    <source>
        <strain evidence="1 2">DY-18</strain>
    </source>
</reference>
<dbReference type="KEGG" id="rmu:RMDY18_11500"/>
<name>D2NTK6_ROTMD</name>
<gene>
    <name evidence="1" type="ordered locus">RMDY18_11500</name>
</gene>
<keyword evidence="2" id="KW-1185">Reference proteome</keyword>
<organism evidence="1 2">
    <name type="scientific">Rothia mucilaginosa (strain DY-18)</name>
    <name type="common">Stomatococcus mucilaginosus</name>
    <dbReference type="NCBI Taxonomy" id="680646"/>
    <lineage>
        <taxon>Bacteria</taxon>
        <taxon>Bacillati</taxon>
        <taxon>Actinomycetota</taxon>
        <taxon>Actinomycetes</taxon>
        <taxon>Micrococcales</taxon>
        <taxon>Micrococcaceae</taxon>
        <taxon>Rothia</taxon>
    </lineage>
</organism>
<proteinExistence type="predicted"/>
<sequence length="587" mass="61026">MSAHLSGRLVAGQLLAELSQCLIRCEGTCGSGLLGGVRGRCGLSCCGSCCCSLCVSLESLSNLNLVSLEASLCLCVLCFPSLALCVEAFQPLVSLGVEALGVLVVAGLVVLCSHAVQSGVKLGSVGVNALVCLLEGQGDAAAVHVDVDDLNEDLFTNGDDLLSQVNVAGCQLGDVDEALDAVLNAHECTEGNELGDLAGNDLTQSVGASKCLPRIFLGCLEGQGHALAVQVHLENLDGNGLANLDNLGRVVDVLPGQLGNVNQTVHATQVHECTEVDDGGDNALADLTLLQLVEEGGANSGLSLFQVCTAGQNNVVAVLVQLDDLSFDLLTDVRCEVADAAHLNEGCGQEATQTDVEDKATLDNLDNGTGNDAVVFLDLLDVAPCTLVLCALLGEDQATFLVLLGEDECLNLGAELDNLRGVDVVLDGQLAGGDDAFGLVTDVEQNLIVVDLNDLAGDEIAVVEDLNGLLDSLEECLLVADVVDCDLRDVGAHVVRAPIGFLIGRRCRFTAQHPRVEAPTGSLFHPGAHGIGPLTPLNGVRKRRADGYLQCVPPTGSRCSQQGARAVCARFLKEKKSIENPYVGTRD</sequence>
<evidence type="ECO:0000313" key="2">
    <source>
        <dbReference type="Proteomes" id="UP000001883"/>
    </source>
</evidence>
<dbReference type="AlphaFoldDB" id="D2NTK6"/>
<accession>D2NTK6</accession>
<dbReference type="Proteomes" id="UP000001883">
    <property type="component" value="Chromosome"/>
</dbReference>
<keyword evidence="1" id="KW-0808">Transferase</keyword>
<dbReference type="EMBL" id="AP011540">
    <property type="protein sequence ID" value="BAI64982.1"/>
    <property type="molecule type" value="Genomic_DNA"/>
</dbReference>
<reference evidence="2" key="1">
    <citation type="submission" date="2009-07" db="EMBL/GenBank/DDBJ databases">
        <title>Complete genome sequence of Rothia mucilaginosa DJ.</title>
        <authorList>
            <person name="Yamane K."/>
            <person name="Nambu T."/>
            <person name="Mashimo C."/>
            <person name="Sugimori C."/>
            <person name="Yamanaka T."/>
            <person name="Leung K."/>
            <person name="Fukushima H."/>
        </authorList>
    </citation>
    <scope>NUCLEOTIDE SEQUENCE [LARGE SCALE GENOMIC DNA]</scope>
    <source>
        <strain evidence="2">DY-18</strain>
    </source>
</reference>